<sequence>MQIAEIIRVLEDWAPLAYQESYDNSKLLFGQKESELDQVLVSLDITEAIVDEALQKGAQMIVSHHPLIFGGLKSLTGKNDAERALIKAIQNNIAIYALHTNLDNVSSGVNAEIGRRLGIANPKILAPRTGILKKLVVFVPNSSVQSLSEALWAAGAGNIGNYDQCSFRSEGKGTFRASAKANPSIGEIGSLHQEEEFRLEVLVEEAKLSGVLKAMQLNHPYEEVAYEIYAIENAHQEIGSGMYGDLAEAISSEQFLKQIKQTFGGVVRYTQAHKDEIKRIAWCGGSGSFLLSRAKAIGADLFLSSDFKYHQFFEADNQILIADIGHYENEQYTIGLIAEYLRKKFPNFAVLLTENSTNPINYL</sequence>
<dbReference type="PIRSF" id="PIRSF037489">
    <property type="entry name" value="UCP037489_NIF3_YqfO"/>
    <property type="match status" value="1"/>
</dbReference>
<dbReference type="KEGG" id="chyd:H4K34_13415"/>
<dbReference type="InterPro" id="IPR015867">
    <property type="entry name" value="N-reg_PII/ATP_PRibTrfase_C"/>
</dbReference>
<dbReference type="FunFam" id="3.40.1390.30:FF:000001">
    <property type="entry name" value="GTP cyclohydrolase 1 type 2"/>
    <property type="match status" value="1"/>
</dbReference>
<evidence type="ECO:0000313" key="8">
    <source>
        <dbReference type="Proteomes" id="UP000516305"/>
    </source>
</evidence>
<gene>
    <name evidence="7" type="ORF">H4K34_13415</name>
</gene>
<dbReference type="GO" id="GO:0005737">
    <property type="term" value="C:cytoplasm"/>
    <property type="evidence" value="ECO:0007669"/>
    <property type="project" value="TreeGrafter"/>
</dbReference>
<dbReference type="Proteomes" id="UP000516305">
    <property type="component" value="Chromosome"/>
</dbReference>
<feature type="binding site" evidence="6">
    <location>
        <position position="65"/>
    </location>
    <ligand>
        <name>a divalent metal cation</name>
        <dbReference type="ChEBI" id="CHEBI:60240"/>
        <label>1</label>
    </ligand>
</feature>
<organism evidence="7 8">
    <name type="scientific">Croceimicrobium hydrocarbonivorans</name>
    <dbReference type="NCBI Taxonomy" id="2761580"/>
    <lineage>
        <taxon>Bacteria</taxon>
        <taxon>Pseudomonadati</taxon>
        <taxon>Bacteroidota</taxon>
        <taxon>Flavobacteriia</taxon>
        <taxon>Flavobacteriales</taxon>
        <taxon>Owenweeksiaceae</taxon>
        <taxon>Croceimicrobium</taxon>
    </lineage>
</organism>
<feature type="binding site" evidence="6">
    <location>
        <position position="326"/>
    </location>
    <ligand>
        <name>a divalent metal cation</name>
        <dbReference type="ChEBI" id="CHEBI:60240"/>
        <label>1</label>
    </ligand>
</feature>
<dbReference type="Gene3D" id="3.40.1390.30">
    <property type="entry name" value="NIF3 (NGG1p interacting factor 3)-like"/>
    <property type="match status" value="1"/>
</dbReference>
<dbReference type="EMBL" id="CP060139">
    <property type="protein sequence ID" value="QNR23370.1"/>
    <property type="molecule type" value="Genomic_DNA"/>
</dbReference>
<dbReference type="InterPro" id="IPR002678">
    <property type="entry name" value="DUF34/NIF3"/>
</dbReference>
<evidence type="ECO:0000256" key="2">
    <source>
        <dbReference type="ARBA" id="ARBA00011643"/>
    </source>
</evidence>
<dbReference type="PANTHER" id="PTHR13799">
    <property type="entry name" value="NGG1 INTERACTING FACTOR 3"/>
    <property type="match status" value="1"/>
</dbReference>
<dbReference type="Pfam" id="PF01784">
    <property type="entry name" value="DUF34_NIF3"/>
    <property type="match status" value="1"/>
</dbReference>
<evidence type="ECO:0000256" key="5">
    <source>
        <dbReference type="PIRNR" id="PIRNR037489"/>
    </source>
</evidence>
<evidence type="ECO:0000256" key="3">
    <source>
        <dbReference type="ARBA" id="ARBA00022112"/>
    </source>
</evidence>
<protein>
    <recommendedName>
        <fullName evidence="3 5">GTP cyclohydrolase 1 type 2 homolog</fullName>
    </recommendedName>
</protein>
<dbReference type="InterPro" id="IPR036069">
    <property type="entry name" value="DUF34/NIF3_sf"/>
</dbReference>
<dbReference type="InterPro" id="IPR017221">
    <property type="entry name" value="DUF34/NIF3_bac"/>
</dbReference>
<name>A0A7H0VCC2_9FLAO</name>
<dbReference type="RefSeq" id="WP_210757900.1">
    <property type="nucleotide sequence ID" value="NZ_CP060139.1"/>
</dbReference>
<accession>A0A7H0VCC2</accession>
<comment type="subunit">
    <text evidence="2">Homohexamer.</text>
</comment>
<dbReference type="PANTHER" id="PTHR13799:SF14">
    <property type="entry name" value="GTP CYCLOHYDROLASE 1 TYPE 2 HOMOLOG"/>
    <property type="match status" value="1"/>
</dbReference>
<reference evidence="7 8" key="1">
    <citation type="submission" date="2020-08" db="EMBL/GenBank/DDBJ databases">
        <title>Croceimicrobium hydrocarbonivorans gen. nov., sp. nov., a novel marine bacterium isolated from a bacterial consortium that degrades polyethylene terephthalate.</title>
        <authorList>
            <person name="Liu R."/>
        </authorList>
    </citation>
    <scope>NUCLEOTIDE SEQUENCE [LARGE SCALE GENOMIC DNA]</scope>
    <source>
        <strain evidence="7 8">A20-9</strain>
    </source>
</reference>
<dbReference type="NCBIfam" id="TIGR00486">
    <property type="entry name" value="YbgI_SA1388"/>
    <property type="match status" value="1"/>
</dbReference>
<dbReference type="AlphaFoldDB" id="A0A7H0VCC2"/>
<evidence type="ECO:0000256" key="1">
    <source>
        <dbReference type="ARBA" id="ARBA00006964"/>
    </source>
</evidence>
<evidence type="ECO:0000313" key="7">
    <source>
        <dbReference type="EMBL" id="QNR23370.1"/>
    </source>
</evidence>
<feature type="binding site" evidence="6">
    <location>
        <position position="103"/>
    </location>
    <ligand>
        <name>a divalent metal cation</name>
        <dbReference type="ChEBI" id="CHEBI:60240"/>
        <label>1</label>
    </ligand>
</feature>
<keyword evidence="8" id="KW-1185">Reference proteome</keyword>
<dbReference type="FunFam" id="3.30.70.120:FF:000006">
    <property type="entry name" value="GTP cyclohydrolase 1 type 2 homolog"/>
    <property type="match status" value="1"/>
</dbReference>
<evidence type="ECO:0000256" key="6">
    <source>
        <dbReference type="PIRSR" id="PIRSR602678-1"/>
    </source>
</evidence>
<proteinExistence type="inferred from homology"/>
<feature type="binding site" evidence="6">
    <location>
        <position position="64"/>
    </location>
    <ligand>
        <name>a divalent metal cation</name>
        <dbReference type="ChEBI" id="CHEBI:60240"/>
        <label>2</label>
    </ligand>
</feature>
<dbReference type="GO" id="GO:0046872">
    <property type="term" value="F:metal ion binding"/>
    <property type="evidence" value="ECO:0007669"/>
    <property type="project" value="UniProtKB-UniRule"/>
</dbReference>
<comment type="similarity">
    <text evidence="1 5">Belongs to the GTP cyclohydrolase I type 2/NIF3 family.</text>
</comment>
<dbReference type="SUPFAM" id="SSF102705">
    <property type="entry name" value="NIF3 (NGG1p interacting factor 3)-like"/>
    <property type="match status" value="1"/>
</dbReference>
<keyword evidence="4 5" id="KW-0479">Metal-binding</keyword>
<feature type="binding site" evidence="6">
    <location>
        <position position="330"/>
    </location>
    <ligand>
        <name>a divalent metal cation</name>
        <dbReference type="ChEBI" id="CHEBI:60240"/>
        <label>1</label>
    </ligand>
</feature>
<evidence type="ECO:0000256" key="4">
    <source>
        <dbReference type="ARBA" id="ARBA00022723"/>
    </source>
</evidence>
<dbReference type="Gene3D" id="3.30.70.120">
    <property type="match status" value="1"/>
</dbReference>